<dbReference type="PROSITE" id="PS50235">
    <property type="entry name" value="USP_3"/>
    <property type="match status" value="1"/>
</dbReference>
<feature type="domain" description="USP" evidence="1">
    <location>
        <begin position="124"/>
        <end position="307"/>
    </location>
</feature>
<dbReference type="SUPFAM" id="SSF54001">
    <property type="entry name" value="Cysteine proteinases"/>
    <property type="match status" value="1"/>
</dbReference>
<dbReference type="InterPro" id="IPR050164">
    <property type="entry name" value="Peptidase_C19"/>
</dbReference>
<evidence type="ECO:0000313" key="2">
    <source>
        <dbReference type="EMBL" id="VDI40307.1"/>
    </source>
</evidence>
<evidence type="ECO:0000313" key="3">
    <source>
        <dbReference type="Proteomes" id="UP000596742"/>
    </source>
</evidence>
<keyword evidence="3" id="KW-1185">Reference proteome</keyword>
<dbReference type="GO" id="GO:0005829">
    <property type="term" value="C:cytosol"/>
    <property type="evidence" value="ECO:0007669"/>
    <property type="project" value="TreeGrafter"/>
</dbReference>
<dbReference type="InterPro" id="IPR001394">
    <property type="entry name" value="Peptidase_C19_UCH"/>
</dbReference>
<dbReference type="InterPro" id="IPR038765">
    <property type="entry name" value="Papain-like_cys_pep_sf"/>
</dbReference>
<evidence type="ECO:0000259" key="1">
    <source>
        <dbReference type="PROSITE" id="PS50235"/>
    </source>
</evidence>
<dbReference type="GO" id="GO:0016579">
    <property type="term" value="P:protein deubiquitination"/>
    <property type="evidence" value="ECO:0007669"/>
    <property type="project" value="InterPro"/>
</dbReference>
<dbReference type="Pfam" id="PF00443">
    <property type="entry name" value="UCH"/>
    <property type="match status" value="1"/>
</dbReference>
<dbReference type="GO" id="GO:0004843">
    <property type="term" value="F:cysteine-type deubiquitinase activity"/>
    <property type="evidence" value="ECO:0007669"/>
    <property type="project" value="InterPro"/>
</dbReference>
<comment type="caution">
    <text evidence="2">The sequence shown here is derived from an EMBL/GenBank/DDBJ whole genome shotgun (WGS) entry which is preliminary data.</text>
</comment>
<dbReference type="PANTHER" id="PTHR24006">
    <property type="entry name" value="UBIQUITIN CARBOXYL-TERMINAL HYDROLASE"/>
    <property type="match status" value="1"/>
</dbReference>
<dbReference type="Proteomes" id="UP000596742">
    <property type="component" value="Unassembled WGS sequence"/>
</dbReference>
<dbReference type="InterPro" id="IPR028889">
    <property type="entry name" value="USP"/>
</dbReference>
<dbReference type="Gene3D" id="3.90.70.10">
    <property type="entry name" value="Cysteine proteinases"/>
    <property type="match status" value="1"/>
</dbReference>
<sequence length="307" mass="34699">MSSIDTTHWFNLIDIAQNTYNHTLDMTSQIGFSVLFDVCNDSTDLVAEMMIQMTYLMPTTLPKEIKDRMINIILEQMVSKEIITLTVEDDPLVKAVERTKAMEELINDPVFKSLKATKGVYPSGGLLNSKGANICFANALRLTDMHRILQLHDNCSDDRCFTCNFKEFIEEGPATASPLIRQLNAVWHEYRFGNQQDAHEFFVKLIQEVWSTCIDTNQDCGVRNIFYGIQKSTVVCDTCGSVSSKEDVYSDISISIEEVQTVSQAVEEYFAAVPVEYNFLVCKSKNGSAKKMTTLDNIPKNIVIHLK</sequence>
<gene>
    <name evidence="2" type="ORF">MGAL_10B059963</name>
</gene>
<name>A0A8B6EV90_MYTGA</name>
<accession>A0A8B6EV90</accession>
<dbReference type="GO" id="GO:0005634">
    <property type="term" value="C:nucleus"/>
    <property type="evidence" value="ECO:0007669"/>
    <property type="project" value="TreeGrafter"/>
</dbReference>
<reference evidence="2" key="1">
    <citation type="submission" date="2018-11" db="EMBL/GenBank/DDBJ databases">
        <authorList>
            <person name="Alioto T."/>
            <person name="Alioto T."/>
        </authorList>
    </citation>
    <scope>NUCLEOTIDE SEQUENCE</scope>
</reference>
<dbReference type="OrthoDB" id="47475at2759"/>
<protein>
    <recommendedName>
        <fullName evidence="1">USP domain-containing protein</fullName>
    </recommendedName>
</protein>
<dbReference type="EMBL" id="UYJE01005779">
    <property type="protein sequence ID" value="VDI40307.1"/>
    <property type="molecule type" value="Genomic_DNA"/>
</dbReference>
<dbReference type="AlphaFoldDB" id="A0A8B6EV90"/>
<feature type="non-terminal residue" evidence="2">
    <location>
        <position position="1"/>
    </location>
</feature>
<organism evidence="2 3">
    <name type="scientific">Mytilus galloprovincialis</name>
    <name type="common">Mediterranean mussel</name>
    <dbReference type="NCBI Taxonomy" id="29158"/>
    <lineage>
        <taxon>Eukaryota</taxon>
        <taxon>Metazoa</taxon>
        <taxon>Spiralia</taxon>
        <taxon>Lophotrochozoa</taxon>
        <taxon>Mollusca</taxon>
        <taxon>Bivalvia</taxon>
        <taxon>Autobranchia</taxon>
        <taxon>Pteriomorphia</taxon>
        <taxon>Mytilida</taxon>
        <taxon>Mytiloidea</taxon>
        <taxon>Mytilidae</taxon>
        <taxon>Mytilinae</taxon>
        <taxon>Mytilus</taxon>
    </lineage>
</organism>
<proteinExistence type="predicted"/>